<comment type="subcellular location">
    <subcellularLocation>
        <location evidence="11">Cytoplasm</location>
    </subcellularLocation>
</comment>
<dbReference type="FunFam" id="3.30.200.20:FF:000028">
    <property type="entry name" value="Mitogen-activated protein kinase"/>
    <property type="match status" value="1"/>
</dbReference>
<accession>A0A7E4W6Q9</accession>
<dbReference type="SUPFAM" id="SSF56112">
    <property type="entry name" value="Protein kinase-like (PK-like)"/>
    <property type="match status" value="1"/>
</dbReference>
<feature type="domain" description="Protein kinase" evidence="13">
    <location>
        <begin position="205"/>
        <end position="498"/>
    </location>
</feature>
<dbReference type="InterPro" id="IPR050117">
    <property type="entry name" value="MAPK"/>
</dbReference>
<evidence type="ECO:0000256" key="9">
    <source>
        <dbReference type="ARBA" id="ARBA00047592"/>
    </source>
</evidence>
<proteinExistence type="inferred from homology"/>
<dbReference type="InterPro" id="IPR008351">
    <property type="entry name" value="MAPK_JNK"/>
</dbReference>
<feature type="compositionally biased region" description="Low complexity" evidence="12">
    <location>
        <begin position="79"/>
        <end position="111"/>
    </location>
</feature>
<evidence type="ECO:0000256" key="2">
    <source>
        <dbReference type="ARBA" id="ARBA00008832"/>
    </source>
</evidence>
<evidence type="ECO:0000256" key="3">
    <source>
        <dbReference type="ARBA" id="ARBA00022527"/>
    </source>
</evidence>
<evidence type="ECO:0000256" key="10">
    <source>
        <dbReference type="ARBA" id="ARBA00048312"/>
    </source>
</evidence>
<dbReference type="GO" id="GO:0004707">
    <property type="term" value="F:MAP kinase activity"/>
    <property type="evidence" value="ECO:0007669"/>
    <property type="project" value="UniProtKB-UniRule"/>
</dbReference>
<dbReference type="InterPro" id="IPR011009">
    <property type="entry name" value="Kinase-like_dom_sf"/>
</dbReference>
<comment type="cofactor">
    <cofactor evidence="1 11">
        <name>Mg(2+)</name>
        <dbReference type="ChEBI" id="CHEBI:18420"/>
    </cofactor>
</comment>
<comment type="similarity">
    <text evidence="2 11">Belongs to the protein kinase superfamily. CMGC Ser/Thr protein kinase family. MAP kinase subfamily.</text>
</comment>
<keyword evidence="14" id="KW-1185">Reference proteome</keyword>
<dbReference type="InterPro" id="IPR008271">
    <property type="entry name" value="Ser/Thr_kinase_AS"/>
</dbReference>
<evidence type="ECO:0000256" key="1">
    <source>
        <dbReference type="ARBA" id="ARBA00001946"/>
    </source>
</evidence>
<keyword evidence="4 11" id="KW-0597">Phosphoprotein</keyword>
<evidence type="ECO:0000259" key="13">
    <source>
        <dbReference type="PROSITE" id="PS50011"/>
    </source>
</evidence>
<dbReference type="GO" id="GO:0005524">
    <property type="term" value="F:ATP binding"/>
    <property type="evidence" value="ECO:0007669"/>
    <property type="project" value="UniProtKB-UniRule"/>
</dbReference>
<feature type="region of interest" description="Disordered" evidence="12">
    <location>
        <begin position="1"/>
        <end position="111"/>
    </location>
</feature>
<keyword evidence="3 11" id="KW-0723">Serine/threonine-protein kinase</keyword>
<evidence type="ECO:0000256" key="6">
    <source>
        <dbReference type="ARBA" id="ARBA00022741"/>
    </source>
</evidence>
<evidence type="ECO:0000256" key="7">
    <source>
        <dbReference type="ARBA" id="ARBA00022777"/>
    </source>
</evidence>
<evidence type="ECO:0000256" key="5">
    <source>
        <dbReference type="ARBA" id="ARBA00022679"/>
    </source>
</evidence>
<evidence type="ECO:0000256" key="12">
    <source>
        <dbReference type="SAM" id="MobiDB-lite"/>
    </source>
</evidence>
<dbReference type="InterPro" id="IPR000719">
    <property type="entry name" value="Prot_kinase_dom"/>
</dbReference>
<evidence type="ECO:0000256" key="4">
    <source>
        <dbReference type="ARBA" id="ARBA00022553"/>
    </source>
</evidence>
<sequence length="560" mass="62054">MRRGSCRNSPVHEGGQVEPQASTTKGAKKHACIKQPLSHPSDLCSNSASASSEESSLSDEDYFDEAHTATGGDESNSVTSPPAALATSKSSTSATLIPTSTTSQPSSASSIGSIFRETRGHISSFLDSVTQWLGSSAEERTASAAAAGELDVVTLDSCTSAFNSPPHTGYLSLQGTDMMQTSLDGRFYEAEMKDTKFQILRRYDPQTIRDVGSGAQGAVMSAIDTVTGQRVAIKKLTRPFSNLMHAKRAYREFVIMNLVNHRNIIRLLNAYTPQRNLTDFADVYLVMEHMDANLCQVIKMELDHERMSFLLYQMLCGIHHLHRADIIHRDLKPSNIVVNSRCQLKILDFGLARSGENAMMTPYVVTRYYRAPEVILGIGYSNNVDVWSIGCIFAELILARVLFPGTDHIDQWTKIIEIVGTPNKDFTSRLQPHVKTYVENRPPCAARPWDVLFPNASFPPNMERGLNAECARDLISQMLIIDPNNRINVSNALRHPYVNLWYDASEVEAPPPAQYDSTVETADNNVDDWRRLIYHAIKDYEGSHDIDGTGQVGVAYPMQS</sequence>
<dbReference type="FunFam" id="1.10.510.10:FF:000624">
    <property type="entry name" value="Mitogen-activated protein kinase"/>
    <property type="match status" value="1"/>
</dbReference>
<dbReference type="PRINTS" id="PR01772">
    <property type="entry name" value="JNKMAPKINASE"/>
</dbReference>
<keyword evidence="5 11" id="KW-0808">Transferase</keyword>
<dbReference type="Gene3D" id="3.30.200.20">
    <property type="entry name" value="Phosphorylase Kinase, domain 1"/>
    <property type="match status" value="1"/>
</dbReference>
<dbReference type="GO" id="GO:0005737">
    <property type="term" value="C:cytoplasm"/>
    <property type="evidence" value="ECO:0007669"/>
    <property type="project" value="UniProtKB-SubCell"/>
</dbReference>
<protein>
    <recommendedName>
        <fullName evidence="11">Stress-activated protein kinase JNK</fullName>
        <ecNumber evidence="11">2.7.11.24</ecNumber>
    </recommendedName>
</protein>
<dbReference type="PROSITE" id="PS01351">
    <property type="entry name" value="MAPK"/>
    <property type="match status" value="1"/>
</dbReference>
<dbReference type="EC" id="2.7.11.24" evidence="11"/>
<name>A0A7E4W6Q9_PANRE</name>
<keyword evidence="7 11" id="KW-0418">Kinase</keyword>
<dbReference type="Proteomes" id="UP000492821">
    <property type="component" value="Unassembled WGS sequence"/>
</dbReference>
<evidence type="ECO:0000256" key="11">
    <source>
        <dbReference type="RuleBase" id="RU368052"/>
    </source>
</evidence>
<evidence type="ECO:0000256" key="8">
    <source>
        <dbReference type="ARBA" id="ARBA00022840"/>
    </source>
</evidence>
<evidence type="ECO:0000313" key="15">
    <source>
        <dbReference type="WBParaSite" id="Pan_g7280.t1"/>
    </source>
</evidence>
<comment type="function">
    <text evidence="11">Responds to activation by environmental stress and pro-inflammatory cytokines by phosphorylating a number of transcription factors, and thus regulates transcriptional activity.</text>
</comment>
<dbReference type="PANTHER" id="PTHR24055">
    <property type="entry name" value="MITOGEN-ACTIVATED PROTEIN KINASE"/>
    <property type="match status" value="1"/>
</dbReference>
<comment type="catalytic activity">
    <reaction evidence="10">
        <text>L-seryl-[protein] + ATP = O-phospho-L-seryl-[protein] + ADP + H(+)</text>
        <dbReference type="Rhea" id="RHEA:17989"/>
        <dbReference type="Rhea" id="RHEA-COMP:9863"/>
        <dbReference type="Rhea" id="RHEA-COMP:11604"/>
        <dbReference type="ChEBI" id="CHEBI:15378"/>
        <dbReference type="ChEBI" id="CHEBI:29999"/>
        <dbReference type="ChEBI" id="CHEBI:30616"/>
        <dbReference type="ChEBI" id="CHEBI:83421"/>
        <dbReference type="ChEBI" id="CHEBI:456216"/>
        <dbReference type="EC" id="2.7.11.24"/>
    </reaction>
</comment>
<dbReference type="GO" id="GO:0106310">
    <property type="term" value="F:protein serine kinase activity"/>
    <property type="evidence" value="ECO:0007669"/>
    <property type="project" value="UniProtKB-UniRule"/>
</dbReference>
<evidence type="ECO:0000313" key="14">
    <source>
        <dbReference type="Proteomes" id="UP000492821"/>
    </source>
</evidence>
<feature type="compositionally biased region" description="Low complexity" evidence="12">
    <location>
        <begin position="41"/>
        <end position="55"/>
    </location>
</feature>
<keyword evidence="6 11" id="KW-0547">Nucleotide-binding</keyword>
<keyword evidence="11" id="KW-0460">Magnesium</keyword>
<dbReference type="Gene3D" id="1.10.510.10">
    <property type="entry name" value="Transferase(Phosphotransferase) domain 1"/>
    <property type="match status" value="1"/>
</dbReference>
<dbReference type="Pfam" id="PF00069">
    <property type="entry name" value="Pkinase"/>
    <property type="match status" value="1"/>
</dbReference>
<reference evidence="14" key="1">
    <citation type="journal article" date="2013" name="Genetics">
        <title>The draft genome and transcriptome of Panagrellus redivivus are shaped by the harsh demands of a free-living lifestyle.</title>
        <authorList>
            <person name="Srinivasan J."/>
            <person name="Dillman A.R."/>
            <person name="Macchietto M.G."/>
            <person name="Heikkinen L."/>
            <person name="Lakso M."/>
            <person name="Fracchia K.M."/>
            <person name="Antoshechkin I."/>
            <person name="Mortazavi A."/>
            <person name="Wong G."/>
            <person name="Sternberg P.W."/>
        </authorList>
    </citation>
    <scope>NUCLEOTIDE SEQUENCE [LARGE SCALE GENOMIC DNA]</scope>
    <source>
        <strain evidence="14">MT8872</strain>
    </source>
</reference>
<dbReference type="SMART" id="SM00220">
    <property type="entry name" value="S_TKc"/>
    <property type="match status" value="1"/>
</dbReference>
<dbReference type="PROSITE" id="PS50011">
    <property type="entry name" value="PROTEIN_KINASE_DOM"/>
    <property type="match status" value="1"/>
</dbReference>
<keyword evidence="8 11" id="KW-0067">ATP-binding</keyword>
<comment type="catalytic activity">
    <reaction evidence="9">
        <text>L-threonyl-[protein] + ATP = O-phospho-L-threonyl-[protein] + ADP + H(+)</text>
        <dbReference type="Rhea" id="RHEA:46608"/>
        <dbReference type="Rhea" id="RHEA-COMP:11060"/>
        <dbReference type="Rhea" id="RHEA-COMP:11605"/>
        <dbReference type="ChEBI" id="CHEBI:15378"/>
        <dbReference type="ChEBI" id="CHEBI:30013"/>
        <dbReference type="ChEBI" id="CHEBI:30616"/>
        <dbReference type="ChEBI" id="CHEBI:61977"/>
        <dbReference type="ChEBI" id="CHEBI:456216"/>
        <dbReference type="EC" id="2.7.11.24"/>
    </reaction>
</comment>
<dbReference type="InterPro" id="IPR003527">
    <property type="entry name" value="MAP_kinase_CS"/>
</dbReference>
<dbReference type="AlphaFoldDB" id="A0A7E4W6Q9"/>
<dbReference type="PROSITE" id="PS00108">
    <property type="entry name" value="PROTEIN_KINASE_ST"/>
    <property type="match status" value="1"/>
</dbReference>
<dbReference type="WBParaSite" id="Pan_g7280.t1">
    <property type="protein sequence ID" value="Pan_g7280.t1"/>
    <property type="gene ID" value="Pan_g7280"/>
</dbReference>
<reference evidence="15" key="2">
    <citation type="submission" date="2020-10" db="UniProtKB">
        <authorList>
            <consortium name="WormBaseParasite"/>
        </authorList>
    </citation>
    <scope>IDENTIFICATION</scope>
</reference>
<organism evidence="14 15">
    <name type="scientific">Panagrellus redivivus</name>
    <name type="common">Microworm</name>
    <dbReference type="NCBI Taxonomy" id="6233"/>
    <lineage>
        <taxon>Eukaryota</taxon>
        <taxon>Metazoa</taxon>
        <taxon>Ecdysozoa</taxon>
        <taxon>Nematoda</taxon>
        <taxon>Chromadorea</taxon>
        <taxon>Rhabditida</taxon>
        <taxon>Tylenchina</taxon>
        <taxon>Panagrolaimomorpha</taxon>
        <taxon>Panagrolaimoidea</taxon>
        <taxon>Panagrolaimidae</taxon>
        <taxon>Panagrellus</taxon>
    </lineage>
</organism>